<name>A0AAW2YWS9_9EUKA</name>
<comment type="caution">
    <text evidence="1">The sequence shown here is derived from an EMBL/GenBank/DDBJ whole genome shotgun (WGS) entry which is preliminary data.</text>
</comment>
<keyword evidence="2" id="KW-1185">Reference proteome</keyword>
<sequence length="206" mass="23362">MVGLGVKSSAYQKVVLHACKYPYCDVNGVLIGYEEPENGLIITDAIPLFHGHLTLLPLLEAALLQIDSLLEIRNKSSQKLLQIVGYYFANEVMENESISAIHTSIFNKIAKNFPGSTLWRVDNKLLATLSNKSAVVVYNQNEKSKRFDKKEQGINYFFASSQADQVDPIEVFDTLSKKIQKEEFLTLFDFEDHVDDVTKSYENKNF</sequence>
<evidence type="ECO:0000313" key="2">
    <source>
        <dbReference type="Proteomes" id="UP001431209"/>
    </source>
</evidence>
<dbReference type="PANTHER" id="PTHR12941">
    <property type="entry name" value="ER MEMBRANE PROTEIN COMPLEX"/>
    <property type="match status" value="1"/>
</dbReference>
<protein>
    <recommendedName>
        <fullName evidence="3">ER membrane protein complex subunit 8/9 homolog</fullName>
    </recommendedName>
</protein>
<dbReference type="AlphaFoldDB" id="A0AAW2YWS9"/>
<reference evidence="1 2" key="1">
    <citation type="submission" date="2024-03" db="EMBL/GenBank/DDBJ databases">
        <title>The Acrasis kona genome and developmental transcriptomes reveal deep origins of eukaryotic multicellular pathways.</title>
        <authorList>
            <person name="Sheikh S."/>
            <person name="Fu C.-J."/>
            <person name="Brown M.W."/>
            <person name="Baldauf S.L."/>
        </authorList>
    </citation>
    <scope>NUCLEOTIDE SEQUENCE [LARGE SCALE GENOMIC DNA]</scope>
    <source>
        <strain evidence="1 2">ATCC MYA-3509</strain>
    </source>
</reference>
<dbReference type="EMBL" id="JAOPGA020000773">
    <property type="protein sequence ID" value="KAL0481570.1"/>
    <property type="molecule type" value="Genomic_DNA"/>
</dbReference>
<gene>
    <name evidence="1" type="ORF">AKO1_012299</name>
</gene>
<dbReference type="Proteomes" id="UP001431209">
    <property type="component" value="Unassembled WGS sequence"/>
</dbReference>
<dbReference type="Pfam" id="PF03665">
    <property type="entry name" value="UPF0172"/>
    <property type="match status" value="1"/>
</dbReference>
<dbReference type="GO" id="GO:0072546">
    <property type="term" value="C:EMC complex"/>
    <property type="evidence" value="ECO:0007669"/>
    <property type="project" value="InterPro"/>
</dbReference>
<dbReference type="InterPro" id="IPR005366">
    <property type="entry name" value="EMC8/9"/>
</dbReference>
<organism evidence="1 2">
    <name type="scientific">Acrasis kona</name>
    <dbReference type="NCBI Taxonomy" id="1008807"/>
    <lineage>
        <taxon>Eukaryota</taxon>
        <taxon>Discoba</taxon>
        <taxon>Heterolobosea</taxon>
        <taxon>Tetramitia</taxon>
        <taxon>Eutetramitia</taxon>
        <taxon>Acrasidae</taxon>
        <taxon>Acrasis</taxon>
    </lineage>
</organism>
<dbReference type="PANTHER" id="PTHR12941:SF10">
    <property type="entry name" value="ER MEMBRANE PROTEIN COMPLEX SUBUNIT 8_9 HOMOLOG"/>
    <property type="match status" value="1"/>
</dbReference>
<accession>A0AAW2YWS9</accession>
<proteinExistence type="predicted"/>
<evidence type="ECO:0000313" key="1">
    <source>
        <dbReference type="EMBL" id="KAL0481570.1"/>
    </source>
</evidence>
<dbReference type="CDD" id="cd08060">
    <property type="entry name" value="MPN_UPF0172"/>
    <property type="match status" value="1"/>
</dbReference>
<evidence type="ECO:0008006" key="3">
    <source>
        <dbReference type="Google" id="ProtNLM"/>
    </source>
</evidence>